<dbReference type="InterPro" id="IPR012933">
    <property type="entry name" value="HicA_mRNA_interferase"/>
</dbReference>
<gene>
    <name evidence="8" type="ORF">BI308_04170</name>
</gene>
<comment type="similarity">
    <text evidence="1">Belongs to the HicA mRNA interferase family.</text>
</comment>
<dbReference type="InterPro" id="IPR038570">
    <property type="entry name" value="HicA_sf"/>
</dbReference>
<dbReference type="STRING" id="1925591.BI308_04170"/>
<dbReference type="Pfam" id="PF07927">
    <property type="entry name" value="HicA_toxin"/>
    <property type="match status" value="1"/>
</dbReference>
<protein>
    <recommendedName>
        <fullName evidence="10">Addiction module toxin, HicA family</fullName>
    </recommendedName>
</protein>
<keyword evidence="2" id="KW-1277">Toxin-antitoxin system</keyword>
<evidence type="ECO:0000256" key="3">
    <source>
        <dbReference type="ARBA" id="ARBA00022722"/>
    </source>
</evidence>
<dbReference type="AlphaFoldDB" id="A0A1L9QW18"/>
<keyword evidence="9" id="KW-1185">Reference proteome</keyword>
<evidence type="ECO:0000256" key="4">
    <source>
        <dbReference type="ARBA" id="ARBA00022759"/>
    </source>
</evidence>
<dbReference type="GO" id="GO:0004519">
    <property type="term" value="F:endonuclease activity"/>
    <property type="evidence" value="ECO:0007669"/>
    <property type="project" value="UniProtKB-KW"/>
</dbReference>
<evidence type="ECO:0000313" key="9">
    <source>
        <dbReference type="Proteomes" id="UP000183940"/>
    </source>
</evidence>
<dbReference type="GO" id="GO:0016787">
    <property type="term" value="F:hydrolase activity"/>
    <property type="evidence" value="ECO:0007669"/>
    <property type="project" value="UniProtKB-KW"/>
</dbReference>
<dbReference type="PANTHER" id="PTHR34873:SF3">
    <property type="entry name" value="ADDICTION MODULE TOXIN, HICA FAMILY"/>
    <property type="match status" value="1"/>
</dbReference>
<proteinExistence type="inferred from homology"/>
<evidence type="ECO:0000256" key="5">
    <source>
        <dbReference type="ARBA" id="ARBA00022801"/>
    </source>
</evidence>
<keyword evidence="7" id="KW-0346">Stress response</keyword>
<evidence type="ECO:0000256" key="6">
    <source>
        <dbReference type="ARBA" id="ARBA00022884"/>
    </source>
</evidence>
<organism evidence="8 9">
    <name type="scientific">Roseofilum reptotaenium AO1-A</name>
    <dbReference type="NCBI Taxonomy" id="1925591"/>
    <lineage>
        <taxon>Bacteria</taxon>
        <taxon>Bacillati</taxon>
        <taxon>Cyanobacteriota</taxon>
        <taxon>Cyanophyceae</taxon>
        <taxon>Desertifilales</taxon>
        <taxon>Desertifilaceae</taxon>
        <taxon>Roseofilum</taxon>
    </lineage>
</organism>
<evidence type="ECO:0000256" key="1">
    <source>
        <dbReference type="ARBA" id="ARBA00006620"/>
    </source>
</evidence>
<dbReference type="Gene3D" id="3.30.920.30">
    <property type="entry name" value="Hypothetical protein"/>
    <property type="match status" value="1"/>
</dbReference>
<dbReference type="EMBL" id="MLAW01000004">
    <property type="protein sequence ID" value="OJJ26895.1"/>
    <property type="molecule type" value="Genomic_DNA"/>
</dbReference>
<evidence type="ECO:0000313" key="8">
    <source>
        <dbReference type="EMBL" id="OJJ26895.1"/>
    </source>
</evidence>
<dbReference type="PANTHER" id="PTHR34873">
    <property type="entry name" value="SSR1766 PROTEIN"/>
    <property type="match status" value="1"/>
</dbReference>
<comment type="caution">
    <text evidence="8">The sequence shown here is derived from an EMBL/GenBank/DDBJ whole genome shotgun (WGS) entry which is preliminary data.</text>
</comment>
<evidence type="ECO:0000256" key="7">
    <source>
        <dbReference type="ARBA" id="ARBA00023016"/>
    </source>
</evidence>
<sequence>MSKLPAITGEQAISALGKIGFEIIRQKGSHVRLQDEQERRITVPVHSGKTLGKGLLRKIIRDTDLTVDEFMELL</sequence>
<dbReference type="Proteomes" id="UP000183940">
    <property type="component" value="Unassembled WGS sequence"/>
</dbReference>
<name>A0A1L9QW18_9CYAN</name>
<keyword evidence="3" id="KW-0540">Nuclease</keyword>
<evidence type="ECO:0000256" key="2">
    <source>
        <dbReference type="ARBA" id="ARBA00022649"/>
    </source>
</evidence>
<keyword evidence="4" id="KW-0255">Endonuclease</keyword>
<keyword evidence="6" id="KW-0694">RNA-binding</keyword>
<reference evidence="8" key="1">
    <citation type="submission" date="2016-10" db="EMBL/GenBank/DDBJ databases">
        <title>CRISPR-Cas defence system in Roseofilum reptotaenium: evidence of a bacteriophage-cyanobacterium arms race in the coral black band disease.</title>
        <authorList>
            <person name="Buerger P."/>
            <person name="Wood-Charlson E.M."/>
            <person name="Weynberg K.D."/>
            <person name="Willis B."/>
            <person name="Van Oppen M.J."/>
        </authorList>
    </citation>
    <scope>NUCLEOTIDE SEQUENCE [LARGE SCALE GENOMIC DNA]</scope>
    <source>
        <strain evidence="8">AO1-A</strain>
    </source>
</reference>
<evidence type="ECO:0008006" key="10">
    <source>
        <dbReference type="Google" id="ProtNLM"/>
    </source>
</evidence>
<keyword evidence="5" id="KW-0378">Hydrolase</keyword>
<dbReference type="GO" id="GO:0003729">
    <property type="term" value="F:mRNA binding"/>
    <property type="evidence" value="ECO:0007669"/>
    <property type="project" value="InterPro"/>
</dbReference>
<dbReference type="SUPFAM" id="SSF54786">
    <property type="entry name" value="YcfA/nrd intein domain"/>
    <property type="match status" value="1"/>
</dbReference>
<accession>A0A1L9QW18</accession>